<dbReference type="PANTHER" id="PTHR30126">
    <property type="entry name" value="HTH-TYPE TRANSCRIPTIONAL REGULATOR"/>
    <property type="match status" value="1"/>
</dbReference>
<organism evidence="6 7">
    <name type="scientific">Bordetella petrii</name>
    <dbReference type="NCBI Taxonomy" id="94624"/>
    <lineage>
        <taxon>Bacteria</taxon>
        <taxon>Pseudomonadati</taxon>
        <taxon>Pseudomonadota</taxon>
        <taxon>Betaproteobacteria</taxon>
        <taxon>Burkholderiales</taxon>
        <taxon>Alcaligenaceae</taxon>
        <taxon>Bordetella</taxon>
    </lineage>
</organism>
<dbReference type="CDD" id="cd05466">
    <property type="entry name" value="PBP2_LTTR_substrate"/>
    <property type="match status" value="1"/>
</dbReference>
<gene>
    <name evidence="6" type="ORF">QUC21_17845</name>
</gene>
<evidence type="ECO:0000256" key="1">
    <source>
        <dbReference type="ARBA" id="ARBA00009437"/>
    </source>
</evidence>
<dbReference type="InterPro" id="IPR036390">
    <property type="entry name" value="WH_DNA-bd_sf"/>
</dbReference>
<proteinExistence type="inferred from homology"/>
<dbReference type="Proteomes" id="UP001175604">
    <property type="component" value="Unassembled WGS sequence"/>
</dbReference>
<dbReference type="SUPFAM" id="SSF53850">
    <property type="entry name" value="Periplasmic binding protein-like II"/>
    <property type="match status" value="1"/>
</dbReference>
<dbReference type="Pfam" id="PF00126">
    <property type="entry name" value="HTH_1"/>
    <property type="match status" value="1"/>
</dbReference>
<dbReference type="Gene3D" id="1.10.10.10">
    <property type="entry name" value="Winged helix-like DNA-binding domain superfamily/Winged helix DNA-binding domain"/>
    <property type="match status" value="1"/>
</dbReference>
<evidence type="ECO:0000313" key="7">
    <source>
        <dbReference type="Proteomes" id="UP001175604"/>
    </source>
</evidence>
<dbReference type="InterPro" id="IPR036388">
    <property type="entry name" value="WH-like_DNA-bd_sf"/>
</dbReference>
<dbReference type="EMBL" id="JAUDJE010000017">
    <property type="protein sequence ID" value="MDM9560904.1"/>
    <property type="molecule type" value="Genomic_DNA"/>
</dbReference>
<name>A0ABT7W6T8_9BORD</name>
<comment type="caution">
    <text evidence="6">The sequence shown here is derived from an EMBL/GenBank/DDBJ whole genome shotgun (WGS) entry which is preliminary data.</text>
</comment>
<keyword evidence="4" id="KW-0804">Transcription</keyword>
<dbReference type="InterPro" id="IPR000847">
    <property type="entry name" value="LysR_HTH_N"/>
</dbReference>
<dbReference type="Pfam" id="PF03466">
    <property type="entry name" value="LysR_substrate"/>
    <property type="match status" value="1"/>
</dbReference>
<dbReference type="InterPro" id="IPR005119">
    <property type="entry name" value="LysR_subst-bd"/>
</dbReference>
<evidence type="ECO:0000256" key="2">
    <source>
        <dbReference type="ARBA" id="ARBA00023015"/>
    </source>
</evidence>
<feature type="domain" description="HTH lysR-type" evidence="5">
    <location>
        <begin position="1"/>
        <end position="59"/>
    </location>
</feature>
<reference evidence="6" key="1">
    <citation type="submission" date="2023-06" db="EMBL/GenBank/DDBJ databases">
        <title>full genome analysis of Phenantherene degrader P3.</title>
        <authorList>
            <person name="Akbar A."/>
            <person name="Rahmeh R."/>
            <person name="Kishk M."/>
        </authorList>
    </citation>
    <scope>NUCLEOTIDE SEQUENCE</scope>
    <source>
        <strain evidence="6">P3</strain>
    </source>
</reference>
<dbReference type="Gene3D" id="3.40.190.10">
    <property type="entry name" value="Periplasmic binding protein-like II"/>
    <property type="match status" value="2"/>
</dbReference>
<dbReference type="RefSeq" id="WP_289786267.1">
    <property type="nucleotide sequence ID" value="NZ_JAUDJE010000017.1"/>
</dbReference>
<evidence type="ECO:0000256" key="3">
    <source>
        <dbReference type="ARBA" id="ARBA00023125"/>
    </source>
</evidence>
<dbReference type="PANTHER" id="PTHR30126:SF2">
    <property type="entry name" value="HTH-TYPE TRANSCRIPTIONAL REGULATOR YJIE"/>
    <property type="match status" value="1"/>
</dbReference>
<dbReference type="SUPFAM" id="SSF46785">
    <property type="entry name" value="Winged helix' DNA-binding domain"/>
    <property type="match status" value="1"/>
</dbReference>
<dbReference type="PROSITE" id="PS50931">
    <property type="entry name" value="HTH_LYSR"/>
    <property type="match status" value="1"/>
</dbReference>
<evidence type="ECO:0000256" key="4">
    <source>
        <dbReference type="ARBA" id="ARBA00023163"/>
    </source>
</evidence>
<keyword evidence="2" id="KW-0805">Transcription regulation</keyword>
<accession>A0ABT7W6T8</accession>
<evidence type="ECO:0000259" key="5">
    <source>
        <dbReference type="PROSITE" id="PS50931"/>
    </source>
</evidence>
<evidence type="ECO:0000313" key="6">
    <source>
        <dbReference type="EMBL" id="MDM9560904.1"/>
    </source>
</evidence>
<comment type="similarity">
    <text evidence="1">Belongs to the LysR transcriptional regulatory family.</text>
</comment>
<protein>
    <submittedName>
        <fullName evidence="6">LysR family transcriptional regulator</fullName>
    </submittedName>
</protein>
<keyword evidence="3" id="KW-0238">DNA-binding</keyword>
<sequence length="303" mass="33256">MSDLKLFEDLIALAQTGSFVRAAELRHVTHPAFGRRIRALEAWAGAPLVERGRAPVALTAEGEALLKAAGQVIGRLDQVRARIRSTGQEGERVLRIVTGRSLARTLVADWIARLRQRPARVLGEHAQVELSTGVMQDMVVLLERGRADMLCCYEHPALSVQLTPGRYRYMTLATDKLVPVCQVDARGRPRHPLPETGPAAPLITYTGGLAMSRIVGDRLETLPYALSPFVRCDSLDAAHGMVQNGLGVAWLPWSMVAGDCRRGVLAALGTRAEEIAFEVRLYRPRSRLSEVAEAAWEATQRGR</sequence>
<keyword evidence="7" id="KW-1185">Reference proteome</keyword>